<protein>
    <recommendedName>
        <fullName evidence="3">Calcineurin-like phosphoesterase domain-containing protein</fullName>
    </recommendedName>
</protein>
<evidence type="ECO:0000256" key="1">
    <source>
        <dbReference type="ARBA" id="ARBA00022723"/>
    </source>
</evidence>
<keyword evidence="5" id="KW-1185">Reference proteome</keyword>
<dbReference type="STRING" id="1173022.Cri9333_3658"/>
<keyword evidence="1" id="KW-0479">Metal-binding</keyword>
<dbReference type="SUPFAM" id="SSF56300">
    <property type="entry name" value="Metallo-dependent phosphatases"/>
    <property type="match status" value="1"/>
</dbReference>
<gene>
    <name evidence="4" type="ORF">Cri9333_3658</name>
</gene>
<evidence type="ECO:0000259" key="3">
    <source>
        <dbReference type="Pfam" id="PF00149"/>
    </source>
</evidence>
<evidence type="ECO:0000313" key="5">
    <source>
        <dbReference type="Proteomes" id="UP000010472"/>
    </source>
</evidence>
<proteinExistence type="predicted"/>
<dbReference type="Gene3D" id="3.60.21.10">
    <property type="match status" value="1"/>
</dbReference>
<dbReference type="GO" id="GO:0009245">
    <property type="term" value="P:lipid A biosynthetic process"/>
    <property type="evidence" value="ECO:0007669"/>
    <property type="project" value="TreeGrafter"/>
</dbReference>
<dbReference type="OrthoDB" id="2729229at2"/>
<dbReference type="InterPro" id="IPR051158">
    <property type="entry name" value="Metallophosphoesterase_sf"/>
</dbReference>
<dbReference type="PANTHER" id="PTHR31302">
    <property type="entry name" value="TRANSMEMBRANE PROTEIN WITH METALLOPHOSPHOESTERASE DOMAIN-RELATED"/>
    <property type="match status" value="1"/>
</dbReference>
<reference evidence="4 5" key="1">
    <citation type="submission" date="2012-06" db="EMBL/GenBank/DDBJ databases">
        <title>Finished chromosome of genome of Crinalium epipsammum PCC 9333.</title>
        <authorList>
            <consortium name="US DOE Joint Genome Institute"/>
            <person name="Gugger M."/>
            <person name="Coursin T."/>
            <person name="Rippka R."/>
            <person name="Tandeau De Marsac N."/>
            <person name="Huntemann M."/>
            <person name="Wei C.-L."/>
            <person name="Han J."/>
            <person name="Detter J.C."/>
            <person name="Han C."/>
            <person name="Tapia R."/>
            <person name="Davenport K."/>
            <person name="Daligault H."/>
            <person name="Erkkila T."/>
            <person name="Gu W."/>
            <person name="Munk A.C.C."/>
            <person name="Teshima H."/>
            <person name="Xu Y."/>
            <person name="Chain P."/>
            <person name="Chen A."/>
            <person name="Krypides N."/>
            <person name="Mavromatis K."/>
            <person name="Markowitz V."/>
            <person name="Szeto E."/>
            <person name="Ivanova N."/>
            <person name="Mikhailova N."/>
            <person name="Ovchinnikova G."/>
            <person name="Pagani I."/>
            <person name="Pati A."/>
            <person name="Goodwin L."/>
            <person name="Peters L."/>
            <person name="Pitluck S."/>
            <person name="Woyke T."/>
            <person name="Kerfeld C."/>
        </authorList>
    </citation>
    <scope>NUCLEOTIDE SEQUENCE [LARGE SCALE GENOMIC DNA]</scope>
    <source>
        <strain evidence="4 5">PCC 9333</strain>
    </source>
</reference>
<dbReference type="GO" id="GO:0008758">
    <property type="term" value="F:UDP-2,3-diacylglucosamine hydrolase activity"/>
    <property type="evidence" value="ECO:0007669"/>
    <property type="project" value="TreeGrafter"/>
</dbReference>
<name>K9W293_9CYAN</name>
<dbReference type="InterPro" id="IPR029052">
    <property type="entry name" value="Metallo-depent_PP-like"/>
</dbReference>
<dbReference type="KEGG" id="cep:Cri9333_3658"/>
<sequence length="263" mass="28908">MRIVKIPDSPIHEIRYLVAATTKTRVVEKILPIFVAKVDALPEGLNALIATSDLQGIEPQQRCLLGHTVADELESLAALGKIPSPETIGVLLAGDLYAQTDTRGGEGDVRSVWKAFNRRFRFCAGVAGNHDLFGASLEDMKAFTSIRGIHYFDGNIMTIDGLRISGISGIIGKQSKPFRRREKDYKRTLSNIVKQKPDILILHEAPTVPDAKLAGNELIRSELSTASDLLVICGHVHWKIPIVSLHSSVQVLNVENRVFILMA</sequence>
<dbReference type="Pfam" id="PF00149">
    <property type="entry name" value="Metallophos"/>
    <property type="match status" value="1"/>
</dbReference>
<dbReference type="GO" id="GO:0046872">
    <property type="term" value="F:metal ion binding"/>
    <property type="evidence" value="ECO:0007669"/>
    <property type="project" value="UniProtKB-KW"/>
</dbReference>
<feature type="domain" description="Calcineurin-like phosphoesterase" evidence="3">
    <location>
        <begin position="76"/>
        <end position="238"/>
    </location>
</feature>
<dbReference type="RefSeq" id="WP_015204578.1">
    <property type="nucleotide sequence ID" value="NC_019753.1"/>
</dbReference>
<dbReference type="EMBL" id="CP003620">
    <property type="protein sequence ID" value="AFZ14473.1"/>
    <property type="molecule type" value="Genomic_DNA"/>
</dbReference>
<dbReference type="AlphaFoldDB" id="K9W293"/>
<organism evidence="4 5">
    <name type="scientific">Crinalium epipsammum PCC 9333</name>
    <dbReference type="NCBI Taxonomy" id="1173022"/>
    <lineage>
        <taxon>Bacteria</taxon>
        <taxon>Bacillati</taxon>
        <taxon>Cyanobacteriota</taxon>
        <taxon>Cyanophyceae</taxon>
        <taxon>Gomontiellales</taxon>
        <taxon>Gomontiellaceae</taxon>
        <taxon>Crinalium</taxon>
    </lineage>
</organism>
<dbReference type="InterPro" id="IPR004843">
    <property type="entry name" value="Calcineurin-like_PHP"/>
</dbReference>
<dbReference type="Proteomes" id="UP000010472">
    <property type="component" value="Chromosome"/>
</dbReference>
<dbReference type="eggNOG" id="COG1408">
    <property type="taxonomic scope" value="Bacteria"/>
</dbReference>
<dbReference type="HOGENOM" id="CLU_975999_0_0_3"/>
<dbReference type="PATRIC" id="fig|1173022.3.peg.3937"/>
<dbReference type="GO" id="GO:0016020">
    <property type="term" value="C:membrane"/>
    <property type="evidence" value="ECO:0007669"/>
    <property type="project" value="GOC"/>
</dbReference>
<evidence type="ECO:0000313" key="4">
    <source>
        <dbReference type="EMBL" id="AFZ14473.1"/>
    </source>
</evidence>
<dbReference type="PANTHER" id="PTHR31302:SF31">
    <property type="entry name" value="PHOSPHODIESTERASE YAEI"/>
    <property type="match status" value="1"/>
</dbReference>
<accession>K9W293</accession>
<keyword evidence="2" id="KW-0378">Hydrolase</keyword>
<evidence type="ECO:0000256" key="2">
    <source>
        <dbReference type="ARBA" id="ARBA00022801"/>
    </source>
</evidence>